<protein>
    <submittedName>
        <fullName evidence="1">Uncharacterized protein</fullName>
    </submittedName>
</protein>
<proteinExistence type="predicted"/>
<reference evidence="1" key="1">
    <citation type="submission" date="2021-02" db="EMBL/GenBank/DDBJ databases">
        <authorList>
            <person name="Nowell W R."/>
        </authorList>
    </citation>
    <scope>NUCLEOTIDE SEQUENCE</scope>
</reference>
<evidence type="ECO:0000313" key="2">
    <source>
        <dbReference type="Proteomes" id="UP000663881"/>
    </source>
</evidence>
<feature type="non-terminal residue" evidence="1">
    <location>
        <position position="93"/>
    </location>
</feature>
<evidence type="ECO:0000313" key="1">
    <source>
        <dbReference type="EMBL" id="CAF4428302.1"/>
    </source>
</evidence>
<sequence>MSLLNAFIDSIVCVGFNSERGFTIKKQFDDNNDSPFQSSIKPYVLSMLTADQALYPQSKDNEVIDQYYPSIFYSKSSSVLPLNTKVPKKNIIP</sequence>
<dbReference type="EMBL" id="CAJOAY010031810">
    <property type="protein sequence ID" value="CAF4428302.1"/>
    <property type="molecule type" value="Genomic_DNA"/>
</dbReference>
<gene>
    <name evidence="1" type="ORF">OKA104_LOCUS52928</name>
</gene>
<organism evidence="1 2">
    <name type="scientific">Adineta steineri</name>
    <dbReference type="NCBI Taxonomy" id="433720"/>
    <lineage>
        <taxon>Eukaryota</taxon>
        <taxon>Metazoa</taxon>
        <taxon>Spiralia</taxon>
        <taxon>Gnathifera</taxon>
        <taxon>Rotifera</taxon>
        <taxon>Eurotatoria</taxon>
        <taxon>Bdelloidea</taxon>
        <taxon>Adinetida</taxon>
        <taxon>Adinetidae</taxon>
        <taxon>Adineta</taxon>
    </lineage>
</organism>
<dbReference type="AlphaFoldDB" id="A0A820QR88"/>
<name>A0A820QR88_9BILA</name>
<accession>A0A820QR88</accession>
<dbReference type="Proteomes" id="UP000663881">
    <property type="component" value="Unassembled WGS sequence"/>
</dbReference>
<comment type="caution">
    <text evidence="1">The sequence shown here is derived from an EMBL/GenBank/DDBJ whole genome shotgun (WGS) entry which is preliminary data.</text>
</comment>